<dbReference type="GO" id="GO:0016020">
    <property type="term" value="C:membrane"/>
    <property type="evidence" value="ECO:0007669"/>
    <property type="project" value="UniProtKB-SubCell"/>
</dbReference>
<dbReference type="RefSeq" id="YP_009589778.1">
    <property type="nucleotide sequence ID" value="NC_041645.1"/>
</dbReference>
<evidence type="ECO:0000313" key="7">
    <source>
        <dbReference type="EMBL" id="QGU93258.1"/>
    </source>
</evidence>
<dbReference type="GeneID" id="39721661"/>
<feature type="domain" description="Photosystem II cytochrome b559 N-terminal" evidence="5">
    <location>
        <begin position="1"/>
        <end position="29"/>
    </location>
</feature>
<evidence type="ECO:0000256" key="3">
    <source>
        <dbReference type="ARBA" id="ARBA00022989"/>
    </source>
</evidence>
<dbReference type="GO" id="GO:0015979">
    <property type="term" value="P:photosynthesis"/>
    <property type="evidence" value="ECO:0007669"/>
    <property type="project" value="InterPro"/>
</dbReference>
<comment type="subcellular location">
    <subcellularLocation>
        <location evidence="1">Membrane</location>
    </subcellularLocation>
</comment>
<name>A0A482CJ77_9TRAC</name>
<evidence type="ECO:0000256" key="2">
    <source>
        <dbReference type="ARBA" id="ARBA00022692"/>
    </source>
</evidence>
<gene>
    <name evidence="6" type="primary">psbF</name>
</gene>
<dbReference type="AlphaFoldDB" id="A0A482CJ77"/>
<keyword evidence="2" id="KW-0812">Transmembrane</keyword>
<accession>A0A482CJ77</accession>
<dbReference type="EMBL" id="MH598536">
    <property type="protein sequence ID" value="QBL76372.1"/>
    <property type="molecule type" value="Genomic_DNA"/>
</dbReference>
<dbReference type="SUPFAM" id="SSF161045">
    <property type="entry name" value="Cytochrome b559 subunits"/>
    <property type="match status" value="1"/>
</dbReference>
<evidence type="ECO:0000259" key="5">
    <source>
        <dbReference type="Pfam" id="PF00283"/>
    </source>
</evidence>
<evidence type="ECO:0000256" key="1">
    <source>
        <dbReference type="ARBA" id="ARBA00004370"/>
    </source>
</evidence>
<evidence type="ECO:0000313" key="6">
    <source>
        <dbReference type="EMBL" id="QBL76372.1"/>
    </source>
</evidence>
<dbReference type="InterPro" id="IPR013081">
    <property type="entry name" value="PSII_cyt_b559_N"/>
</dbReference>
<keyword evidence="6" id="KW-0150">Chloroplast</keyword>
<keyword evidence="4" id="KW-0472">Membrane</keyword>
<organism evidence="6">
    <name type="scientific">Selaginella sanguinolenta</name>
    <dbReference type="NCBI Taxonomy" id="493175"/>
    <lineage>
        <taxon>Eukaryota</taxon>
        <taxon>Viridiplantae</taxon>
        <taxon>Streptophyta</taxon>
        <taxon>Embryophyta</taxon>
        <taxon>Tracheophyta</taxon>
        <taxon>Lycopodiopsida</taxon>
        <taxon>Selaginellales</taxon>
        <taxon>Selaginellaceae</taxon>
        <taxon>Selaginella</taxon>
    </lineage>
</organism>
<reference evidence="6" key="3">
    <citation type="journal article" date="2019" name="J. ISSAAS">
        <title>The Unique Evolutionary Trajectory 1 and Dynamic Conformations of DR and IR/DR-coexisting Plastomes of the Early Vascular Plant Selaginellaceae (Lycophyte).</title>
        <authorList>
            <person name="Zhang H.-R."/>
            <person name="Xiang Q.-P."/>
            <person name="Zhang X.-C."/>
        </authorList>
    </citation>
    <scope>NUCLEOTIDE SEQUENCE</scope>
</reference>
<reference evidence="7" key="2">
    <citation type="journal article" date="2019" name="J. ISSAAS">
        <title>Phylogenomics of Selaginellaceae with special reference to the enigmatic sanguinolenta group.</title>
        <authorList>
            <person name="Zhang H.-R."/>
            <person name="Wei R."/>
            <person name="Xiang Q.-P."/>
            <person name="Zhang X.-C."/>
        </authorList>
    </citation>
    <scope>NUCLEOTIDE SEQUENCE</scope>
</reference>
<evidence type="ECO:0000256" key="4">
    <source>
        <dbReference type="ARBA" id="ARBA00023136"/>
    </source>
</evidence>
<keyword evidence="6" id="KW-0934">Plastid</keyword>
<dbReference type="EMBL" id="MK622383">
    <property type="protein sequence ID" value="QGU93258.1"/>
    <property type="molecule type" value="Genomic_DNA"/>
</dbReference>
<protein>
    <submittedName>
        <fullName evidence="6">Photosystem II cytochrome b559 beta subunit</fullName>
    </submittedName>
</protein>
<proteinExistence type="predicted"/>
<dbReference type="Pfam" id="PF00283">
    <property type="entry name" value="Cytochrom_B559"/>
    <property type="match status" value="1"/>
</dbReference>
<geneLocation type="chloroplast" evidence="6"/>
<reference evidence="6" key="1">
    <citation type="submission" date="2018-07" db="EMBL/GenBank/DDBJ databases">
        <authorList>
            <person name="Zhang H."/>
            <person name="Zhang X."/>
        </authorList>
    </citation>
    <scope>NUCLEOTIDE SEQUENCE</scope>
</reference>
<keyword evidence="3" id="KW-1133">Transmembrane helix</keyword>
<sequence length="40" mass="4336">MTIDRTHPIPTARWPAIHGLAVPTVSLPGSISAMQSIQRQ</sequence>